<accession>A0A166B4V8</accession>
<proteinExistence type="predicted"/>
<dbReference type="PROSITE" id="PS51257">
    <property type="entry name" value="PROKAR_LIPOPROTEIN"/>
    <property type="match status" value="1"/>
</dbReference>
<dbReference type="AlphaFoldDB" id="A0A166B4V8"/>
<dbReference type="EMBL" id="KV428120">
    <property type="protein sequence ID" value="KZT35999.1"/>
    <property type="molecule type" value="Genomic_DNA"/>
</dbReference>
<evidence type="ECO:0000313" key="2">
    <source>
        <dbReference type="EMBL" id="KZT36013.1"/>
    </source>
</evidence>
<gene>
    <name evidence="1" type="ORF">SISSUDRAFT_101934</name>
    <name evidence="2" type="ORF">SISSUDRAFT_103091</name>
</gene>
<evidence type="ECO:0000313" key="3">
    <source>
        <dbReference type="Proteomes" id="UP000076798"/>
    </source>
</evidence>
<sequence>MIERFYSAPQWMTFAFTISCKQFTERHVSPGLRTCPMLPLFCSSCLIIHRL</sequence>
<organism evidence="1 3">
    <name type="scientific">Sistotremastrum suecicum HHB10207 ss-3</name>
    <dbReference type="NCBI Taxonomy" id="1314776"/>
    <lineage>
        <taxon>Eukaryota</taxon>
        <taxon>Fungi</taxon>
        <taxon>Dikarya</taxon>
        <taxon>Basidiomycota</taxon>
        <taxon>Agaricomycotina</taxon>
        <taxon>Agaricomycetes</taxon>
        <taxon>Sistotremastrales</taxon>
        <taxon>Sistotremastraceae</taxon>
        <taxon>Sistotremastrum</taxon>
    </lineage>
</organism>
<name>A0A166B4V8_9AGAM</name>
<dbReference type="EMBL" id="KV428120">
    <property type="protein sequence ID" value="KZT36013.1"/>
    <property type="molecule type" value="Genomic_DNA"/>
</dbReference>
<reference evidence="1 3" key="1">
    <citation type="journal article" date="2016" name="Mol. Biol. Evol.">
        <title>Comparative Genomics of Early-Diverging Mushroom-Forming Fungi Provides Insights into the Origins of Lignocellulose Decay Capabilities.</title>
        <authorList>
            <person name="Nagy L.G."/>
            <person name="Riley R."/>
            <person name="Tritt A."/>
            <person name="Adam C."/>
            <person name="Daum C."/>
            <person name="Floudas D."/>
            <person name="Sun H."/>
            <person name="Yadav J.S."/>
            <person name="Pangilinan J."/>
            <person name="Larsson K.H."/>
            <person name="Matsuura K."/>
            <person name="Barry K."/>
            <person name="Labutti K."/>
            <person name="Kuo R."/>
            <person name="Ohm R.A."/>
            <person name="Bhattacharya S.S."/>
            <person name="Shirouzu T."/>
            <person name="Yoshinaga Y."/>
            <person name="Martin F.M."/>
            <person name="Grigoriev I.V."/>
            <person name="Hibbett D.S."/>
        </authorList>
    </citation>
    <scope>NUCLEOTIDE SEQUENCE [LARGE SCALE GENOMIC DNA]</scope>
    <source>
        <strain evidence="1 3">HHB10207 ss-3</strain>
    </source>
</reference>
<evidence type="ECO:0000313" key="1">
    <source>
        <dbReference type="EMBL" id="KZT35999.1"/>
    </source>
</evidence>
<dbReference type="Proteomes" id="UP000076798">
    <property type="component" value="Unassembled WGS sequence"/>
</dbReference>
<keyword evidence="3" id="KW-1185">Reference proteome</keyword>
<protein>
    <submittedName>
        <fullName evidence="1">Uncharacterized protein</fullName>
    </submittedName>
</protein>